<proteinExistence type="predicted"/>
<gene>
    <name evidence="2" type="ORF">DXU93_14045</name>
</gene>
<evidence type="ECO:0000313" key="2">
    <source>
        <dbReference type="EMBL" id="RFC53187.1"/>
    </source>
</evidence>
<comment type="caution">
    <text evidence="2">The sequence shown here is derived from an EMBL/GenBank/DDBJ whole genome shotgun (WGS) entry which is preliminary data.</text>
</comment>
<dbReference type="EMBL" id="QURB01000011">
    <property type="protein sequence ID" value="RFC53187.1"/>
    <property type="molecule type" value="Genomic_DNA"/>
</dbReference>
<accession>A0A3E1EUF2</accession>
<keyword evidence="3" id="KW-1185">Reference proteome</keyword>
<organism evidence="2 3">
    <name type="scientific">Brumimicrobium aurantiacum</name>
    <dbReference type="NCBI Taxonomy" id="1737063"/>
    <lineage>
        <taxon>Bacteria</taxon>
        <taxon>Pseudomonadati</taxon>
        <taxon>Bacteroidota</taxon>
        <taxon>Flavobacteriia</taxon>
        <taxon>Flavobacteriales</taxon>
        <taxon>Crocinitomicaceae</taxon>
        <taxon>Brumimicrobium</taxon>
    </lineage>
</organism>
<dbReference type="AlphaFoldDB" id="A0A3E1EUF2"/>
<protein>
    <submittedName>
        <fullName evidence="2">Uncharacterized protein</fullName>
    </submittedName>
</protein>
<feature type="transmembrane region" description="Helical" evidence="1">
    <location>
        <begin position="156"/>
        <end position="173"/>
    </location>
</feature>
<evidence type="ECO:0000313" key="3">
    <source>
        <dbReference type="Proteomes" id="UP000257127"/>
    </source>
</evidence>
<evidence type="ECO:0000256" key="1">
    <source>
        <dbReference type="SAM" id="Phobius"/>
    </source>
</evidence>
<keyword evidence="1" id="KW-1133">Transmembrane helix</keyword>
<name>A0A3E1EUF2_9FLAO</name>
<dbReference type="Proteomes" id="UP000257127">
    <property type="component" value="Unassembled WGS sequence"/>
</dbReference>
<reference evidence="2 3" key="1">
    <citation type="submission" date="2018-08" db="EMBL/GenBank/DDBJ databases">
        <title>The draft genome squence of Brumimicrobium sp. N62.</title>
        <authorList>
            <person name="Du Z.-J."/>
            <person name="Luo H.-R."/>
        </authorList>
    </citation>
    <scope>NUCLEOTIDE SEQUENCE [LARGE SCALE GENOMIC DNA]</scope>
    <source>
        <strain evidence="2 3">N62</strain>
    </source>
</reference>
<keyword evidence="1" id="KW-0812">Transmembrane</keyword>
<feature type="transmembrane region" description="Helical" evidence="1">
    <location>
        <begin position="112"/>
        <end position="144"/>
    </location>
</feature>
<keyword evidence="1" id="KW-0472">Membrane</keyword>
<dbReference type="RefSeq" id="WP_116881943.1">
    <property type="nucleotide sequence ID" value="NZ_QURB01000011.1"/>
</dbReference>
<sequence length="178" mass="20316">MENEEIDLEKIRKIIKSSHDSIDADYQEKLESKFVHFLVLAAKKKGGTIKVTNFLLAINGFDIKANEALEENKFDLIFFGTLENNIFILKENNNSIHIKEYNKPIITNLIPIYILLGLLGLVVLCIGIFLLPIVLVLSIPVILFMAIFKENLKKPLLYIFALLGIVIAVLRYLKIEIF</sequence>